<evidence type="ECO:0000313" key="1">
    <source>
        <dbReference type="EMBL" id="APX97936.1"/>
    </source>
</evidence>
<sequence>MPQKSTVTRRTALGLIGAGVLLTASETFGFSEIYAGRGVSVTASDDPSAYLGIDGTTADRTPVFVNNTTTYSMTVELDSDDDIEFDVNGEDEFQEQVEFDIEPGENQEIEVGGTDETAIVHIFADLEPTNSDDATGIIDLERIFEIPQTAAISDIQGSVDSAGNSGNYEFIIENTQPDDGQVVELDGLAISWTNNEDANQVGGHNDDILLFEDEQIIDEVIYIGEELVGFSRDGEENTVAIEPGDEMEFEFDRFREEDGGGSNVGVDDVDITVRATDGSTAQIELRS</sequence>
<evidence type="ECO:0000313" key="2">
    <source>
        <dbReference type="EMBL" id="SIR40196.1"/>
    </source>
</evidence>
<protein>
    <submittedName>
        <fullName evidence="2">Uncharacterized protein</fullName>
    </submittedName>
</protein>
<evidence type="ECO:0000313" key="3">
    <source>
        <dbReference type="Proteomes" id="UP000185687"/>
    </source>
</evidence>
<accession>A0A1N7AMG5</accession>
<dbReference type="AlphaFoldDB" id="A0A1N7AMG5"/>
<name>A0A1N7AMG5_9EURY</name>
<keyword evidence="3" id="KW-1185">Reference proteome</keyword>
<proteinExistence type="predicted"/>
<gene>
    <name evidence="1" type="ORF">BB347_15690</name>
    <name evidence="2" type="ORF">SAMN05421809_1223</name>
</gene>
<reference evidence="1 4" key="1">
    <citation type="submission" date="2017-01" db="EMBL/GenBank/DDBJ databases">
        <title>Complete genome sequence of Haloterrigena daqingensis type strain (JX313T).</title>
        <authorList>
            <person name="Shuang W."/>
        </authorList>
    </citation>
    <scope>NUCLEOTIDE SEQUENCE [LARGE SCALE GENOMIC DNA]</scope>
    <source>
        <strain evidence="1 4">JX313</strain>
    </source>
</reference>
<evidence type="ECO:0000313" key="4">
    <source>
        <dbReference type="Proteomes" id="UP000187321"/>
    </source>
</evidence>
<organism evidence="2 3">
    <name type="scientific">Natronorubrum daqingense</name>
    <dbReference type="NCBI Taxonomy" id="588898"/>
    <lineage>
        <taxon>Archaea</taxon>
        <taxon>Methanobacteriati</taxon>
        <taxon>Methanobacteriota</taxon>
        <taxon>Stenosarchaea group</taxon>
        <taxon>Halobacteria</taxon>
        <taxon>Halobacteriales</taxon>
        <taxon>Natrialbaceae</taxon>
        <taxon>Natronorubrum</taxon>
    </lineage>
</organism>
<dbReference type="Proteomes" id="UP000187321">
    <property type="component" value="Chromosome"/>
</dbReference>
<dbReference type="Proteomes" id="UP000185687">
    <property type="component" value="Unassembled WGS sequence"/>
</dbReference>
<dbReference type="EMBL" id="CP019327">
    <property type="protein sequence ID" value="APX97936.1"/>
    <property type="molecule type" value="Genomic_DNA"/>
</dbReference>
<dbReference type="STRING" id="588898.BB347_15690"/>
<reference evidence="2 3" key="2">
    <citation type="submission" date="2017-01" db="EMBL/GenBank/DDBJ databases">
        <authorList>
            <person name="Mah S.A."/>
            <person name="Swanson W.J."/>
            <person name="Moy G.W."/>
            <person name="Vacquier V.D."/>
        </authorList>
    </citation>
    <scope>NUCLEOTIDE SEQUENCE [LARGE SCALE GENOMIC DNA]</scope>
    <source>
        <strain evidence="2 3">CGMCC 1.8909</strain>
    </source>
</reference>
<dbReference type="KEGG" id="hda:BB347_15690"/>
<dbReference type="EMBL" id="FTNP01000001">
    <property type="protein sequence ID" value="SIR40196.1"/>
    <property type="molecule type" value="Genomic_DNA"/>
</dbReference>